<accession>A0AAX6Q3X1</accession>
<dbReference type="KEGG" id="hgl:101706338"/>
<gene>
    <name evidence="3" type="primary">LOC101706338</name>
</gene>
<evidence type="ECO:0000313" key="2">
    <source>
        <dbReference type="Proteomes" id="UP000694906"/>
    </source>
</evidence>
<reference evidence="3" key="1">
    <citation type="submission" date="2025-08" db="UniProtKB">
        <authorList>
            <consortium name="RefSeq"/>
        </authorList>
    </citation>
    <scope>IDENTIFICATION</scope>
</reference>
<feature type="compositionally biased region" description="Basic and acidic residues" evidence="1">
    <location>
        <begin position="78"/>
        <end position="93"/>
    </location>
</feature>
<dbReference type="Proteomes" id="UP000694906">
    <property type="component" value="Unplaced"/>
</dbReference>
<dbReference type="RefSeq" id="XP_004864344.1">
    <property type="nucleotide sequence ID" value="XM_004864287.2"/>
</dbReference>
<proteinExistence type="predicted"/>
<keyword evidence="2" id="KW-1185">Reference proteome</keyword>
<feature type="compositionally biased region" description="Polar residues" evidence="1">
    <location>
        <begin position="1"/>
        <end position="10"/>
    </location>
</feature>
<protein>
    <submittedName>
        <fullName evidence="3">Uncharacterized protein LOC101706338</fullName>
    </submittedName>
</protein>
<dbReference type="AlphaFoldDB" id="A0AAX6Q3X1"/>
<evidence type="ECO:0000256" key="1">
    <source>
        <dbReference type="SAM" id="MobiDB-lite"/>
    </source>
</evidence>
<sequence>MKDGSLSTSGQPPPLFKGPERREAKGTTKGSRGPAGQSALPLLRGGQPGVGRDPGRGSSRLGSPRREDRGLAGAQQRQRRDTRAPGGRPRDQGGDPALQAVFPENSNEQRGQTTQRRCLLAGILAEGNTVTRNRLSCEQPNSVSLRILSYEYHLSSVNSSLCFLPELFFIPFRMTVLLTGPTMLLRTPTSIQSGRSETSEFQILWLPEKDEFQYEKIEHCPPLVIVR</sequence>
<dbReference type="GeneID" id="101706338"/>
<feature type="compositionally biased region" description="Polar residues" evidence="1">
    <location>
        <begin position="104"/>
        <end position="114"/>
    </location>
</feature>
<organism evidence="2 3">
    <name type="scientific">Heterocephalus glaber</name>
    <name type="common">Naked mole rat</name>
    <dbReference type="NCBI Taxonomy" id="10181"/>
    <lineage>
        <taxon>Eukaryota</taxon>
        <taxon>Metazoa</taxon>
        <taxon>Chordata</taxon>
        <taxon>Craniata</taxon>
        <taxon>Vertebrata</taxon>
        <taxon>Euteleostomi</taxon>
        <taxon>Mammalia</taxon>
        <taxon>Eutheria</taxon>
        <taxon>Euarchontoglires</taxon>
        <taxon>Glires</taxon>
        <taxon>Rodentia</taxon>
        <taxon>Hystricomorpha</taxon>
        <taxon>Bathyergidae</taxon>
        <taxon>Heterocephalus</taxon>
    </lineage>
</organism>
<name>A0AAX6Q3X1_HETGA</name>
<feature type="region of interest" description="Disordered" evidence="1">
    <location>
        <begin position="1"/>
        <end position="114"/>
    </location>
</feature>
<evidence type="ECO:0000313" key="3">
    <source>
        <dbReference type="RefSeq" id="XP_004864344.1"/>
    </source>
</evidence>